<organism evidence="1 2">
    <name type="scientific">Pseudomonas fitomaticsae</name>
    <dbReference type="NCBI Taxonomy" id="2837969"/>
    <lineage>
        <taxon>Bacteria</taxon>
        <taxon>Pseudomonadati</taxon>
        <taxon>Pseudomonadota</taxon>
        <taxon>Gammaproteobacteria</taxon>
        <taxon>Pseudomonadales</taxon>
        <taxon>Pseudomonadaceae</taxon>
        <taxon>Pseudomonas</taxon>
    </lineage>
</organism>
<accession>A0ABY3QBH6</accession>
<sequence length="79" mass="8897">MRDKAEADRVLAAIVAENIRRRTVADKAIAPLQDAVDIDDATDAEVALLKEWKKYRIALNRQPEEPGYPNTITWPTPPN</sequence>
<reference evidence="1 2" key="1">
    <citation type="journal article" date="2022" name="Int. J. Syst. Evol. Microbiol.">
        <title>Pseudomonas fitomaticsae sp. nov., isolated at Marimurtra Botanical Garden in Blanes, Catalonia, Spain.</title>
        <authorList>
            <person name="Atanasov K.E."/>
            <person name="Galbis D.M."/>
            <person name="Cornado D."/>
            <person name="Serpico A."/>
            <person name="Sanchez G."/>
            <person name="Bosch M."/>
            <person name="Ferrer A."/>
            <person name="Altabella T."/>
        </authorList>
    </citation>
    <scope>NUCLEOTIDE SEQUENCE [LARGE SCALE GENOMIC DNA]</scope>
    <source>
        <strain evidence="1 2">FIT81</strain>
    </source>
</reference>
<evidence type="ECO:0000313" key="2">
    <source>
        <dbReference type="Proteomes" id="UP001162907"/>
    </source>
</evidence>
<evidence type="ECO:0000313" key="1">
    <source>
        <dbReference type="EMBL" id="UFQ02985.1"/>
    </source>
</evidence>
<keyword evidence="2" id="KW-1185">Reference proteome</keyword>
<name>A0ABY3QBH6_9PSED</name>
<dbReference type="Proteomes" id="UP001162907">
    <property type="component" value="Chromosome"/>
</dbReference>
<proteinExistence type="predicted"/>
<protein>
    <submittedName>
        <fullName evidence="1">Tail fiber assembly protein</fullName>
    </submittedName>
</protein>
<dbReference type="InterPro" id="IPR003458">
    <property type="entry name" value="Phage_T4_Gp38_tail_assem"/>
</dbReference>
<dbReference type="EMBL" id="CP075567">
    <property type="protein sequence ID" value="UFQ02985.1"/>
    <property type="molecule type" value="Genomic_DNA"/>
</dbReference>
<dbReference type="Pfam" id="PF02413">
    <property type="entry name" value="Caudo_TAP"/>
    <property type="match status" value="1"/>
</dbReference>
<gene>
    <name evidence="1" type="ORF">KJY40_21210</name>
</gene>